<name>A0ABY3ZZH4_9STAP</name>
<evidence type="ECO:0008006" key="3">
    <source>
        <dbReference type="Google" id="ProtNLM"/>
    </source>
</evidence>
<reference evidence="1" key="1">
    <citation type="submission" date="2022-03" db="EMBL/GenBank/DDBJ databases">
        <authorList>
            <person name="Vrbovska V."/>
            <person name="Kovarovic V."/>
            <person name="Botka T."/>
            <person name="Pantucek R."/>
        </authorList>
    </citation>
    <scope>NUCLEOTIDE SEQUENCE</scope>
    <source>
        <strain evidence="1">CCM 2609</strain>
    </source>
</reference>
<accession>A0ABY3ZZH4</accession>
<keyword evidence="2" id="KW-1185">Reference proteome</keyword>
<dbReference type="Proteomes" id="UP000830343">
    <property type="component" value="Chromosome"/>
</dbReference>
<dbReference type="RefSeq" id="WP_243366731.1">
    <property type="nucleotide sequence ID" value="NZ_CP094348.1"/>
</dbReference>
<evidence type="ECO:0000313" key="1">
    <source>
        <dbReference type="EMBL" id="UOB21236.1"/>
    </source>
</evidence>
<gene>
    <name evidence="1" type="ORF">MRZ06_03905</name>
</gene>
<sequence>MNFIFISTTSKHNTPFIELPKKYIFNKQHRNVLISDEHVLTNFLMENNAPDTIFVVDCEKKQGLSLFDIAKSKVGVKCIPYKPNDITLEATDLTILDHFNDSITNKAIAIYGTGNLATKLAIRLAERNAKIFIIGRNEKKVNHVVNCISQITFNCDNVNKFDDSTKLDCLISFVSGNEVIKPDFIHNMKNGALCLDGGIGNFSKSFIAKGNEAGLDIRRVDVRMGDIILEGHIKSKIDNPFYKYIGRMIYDDLTLVGGGIIGKENDVIVDNISEPSVVIGLADGFGGVKRKENLTDIDKERILRVDEYIRKNQ</sequence>
<protein>
    <recommendedName>
        <fullName evidence="3">Quinate/shikimate 5-dehydrogenase/glutamyl-tRNA reductase domain-containing protein</fullName>
    </recommendedName>
</protein>
<proteinExistence type="predicted"/>
<reference evidence="1" key="2">
    <citation type="submission" date="2022-04" db="EMBL/GenBank/DDBJ databases">
        <title>Antimicrobial genetic elements in methicillin-resistant Macrococcus armenti.</title>
        <authorList>
            <person name="Keller J.E."/>
            <person name="Schwendener S."/>
            <person name="Pantucek R."/>
            <person name="Perreten V."/>
        </authorList>
    </citation>
    <scope>NUCLEOTIDE SEQUENCE</scope>
    <source>
        <strain evidence="1">CCM 2609</strain>
    </source>
</reference>
<evidence type="ECO:0000313" key="2">
    <source>
        <dbReference type="Proteomes" id="UP000830343"/>
    </source>
</evidence>
<dbReference type="InterPro" id="IPR036291">
    <property type="entry name" value="NAD(P)-bd_dom_sf"/>
</dbReference>
<dbReference type="EMBL" id="CP094348">
    <property type="protein sequence ID" value="UOB21236.1"/>
    <property type="molecule type" value="Genomic_DNA"/>
</dbReference>
<organism evidence="1 2">
    <name type="scientific">Macrococcus armenti</name>
    <dbReference type="NCBI Taxonomy" id="2875764"/>
    <lineage>
        <taxon>Bacteria</taxon>
        <taxon>Bacillati</taxon>
        <taxon>Bacillota</taxon>
        <taxon>Bacilli</taxon>
        <taxon>Bacillales</taxon>
        <taxon>Staphylococcaceae</taxon>
        <taxon>Macrococcus</taxon>
    </lineage>
</organism>
<dbReference type="Gene3D" id="3.40.50.720">
    <property type="entry name" value="NAD(P)-binding Rossmann-like Domain"/>
    <property type="match status" value="1"/>
</dbReference>
<dbReference type="SUPFAM" id="SSF51735">
    <property type="entry name" value="NAD(P)-binding Rossmann-fold domains"/>
    <property type="match status" value="1"/>
</dbReference>